<proteinExistence type="predicted"/>
<name>A0ABR1BJ05_NECAM</name>
<organism evidence="2 3">
    <name type="scientific">Necator americanus</name>
    <name type="common">Human hookworm</name>
    <dbReference type="NCBI Taxonomy" id="51031"/>
    <lineage>
        <taxon>Eukaryota</taxon>
        <taxon>Metazoa</taxon>
        <taxon>Ecdysozoa</taxon>
        <taxon>Nematoda</taxon>
        <taxon>Chromadorea</taxon>
        <taxon>Rhabditida</taxon>
        <taxon>Rhabditina</taxon>
        <taxon>Rhabditomorpha</taxon>
        <taxon>Strongyloidea</taxon>
        <taxon>Ancylostomatidae</taxon>
        <taxon>Bunostominae</taxon>
        <taxon>Necator</taxon>
    </lineage>
</organism>
<accession>A0ABR1BJ05</accession>
<comment type="caution">
    <text evidence="2">The sequence shown here is derived from an EMBL/GenBank/DDBJ whole genome shotgun (WGS) entry which is preliminary data.</text>
</comment>
<feature type="region of interest" description="Disordered" evidence="1">
    <location>
        <begin position="67"/>
        <end position="90"/>
    </location>
</feature>
<sequence length="90" mass="10240">MAETALAMDSSSCRFCWADGRTILSTYRGRLFHVAGNRPDVLGLLYGYHTCNEVHLCQVWKSKDARHGQRNEATDKQNVLWTPSKEDLPN</sequence>
<protein>
    <submittedName>
        <fullName evidence="2">Uncharacterized protein</fullName>
    </submittedName>
</protein>
<dbReference type="Proteomes" id="UP001303046">
    <property type="component" value="Unassembled WGS sequence"/>
</dbReference>
<dbReference type="EMBL" id="JAVFWL010000001">
    <property type="protein sequence ID" value="KAK6726442.1"/>
    <property type="molecule type" value="Genomic_DNA"/>
</dbReference>
<gene>
    <name evidence="2" type="primary">Necator_chrI.g762</name>
    <name evidence="2" type="ORF">RB195_004639</name>
</gene>
<evidence type="ECO:0000256" key="1">
    <source>
        <dbReference type="SAM" id="MobiDB-lite"/>
    </source>
</evidence>
<evidence type="ECO:0000313" key="3">
    <source>
        <dbReference type="Proteomes" id="UP001303046"/>
    </source>
</evidence>
<evidence type="ECO:0000313" key="2">
    <source>
        <dbReference type="EMBL" id="KAK6726442.1"/>
    </source>
</evidence>
<reference evidence="2 3" key="1">
    <citation type="submission" date="2023-08" db="EMBL/GenBank/DDBJ databases">
        <title>A Necator americanus chromosomal reference genome.</title>
        <authorList>
            <person name="Ilik V."/>
            <person name="Petrzelkova K.J."/>
            <person name="Pardy F."/>
            <person name="Fuh T."/>
            <person name="Niatou-Singa F.S."/>
            <person name="Gouil Q."/>
            <person name="Baker L."/>
            <person name="Ritchie M.E."/>
            <person name="Jex A.R."/>
            <person name="Gazzola D."/>
            <person name="Li H."/>
            <person name="Toshio Fujiwara R."/>
            <person name="Zhan B."/>
            <person name="Aroian R.V."/>
            <person name="Pafco B."/>
            <person name="Schwarz E.M."/>
        </authorList>
    </citation>
    <scope>NUCLEOTIDE SEQUENCE [LARGE SCALE GENOMIC DNA]</scope>
    <source>
        <strain evidence="2 3">Aroian</strain>
        <tissue evidence="2">Whole animal</tissue>
    </source>
</reference>
<keyword evidence="3" id="KW-1185">Reference proteome</keyword>